<dbReference type="EMBL" id="MLFT02000011">
    <property type="protein sequence ID" value="PHT34414.1"/>
    <property type="molecule type" value="Genomic_DNA"/>
</dbReference>
<accession>A0A2G2VN59</accession>
<evidence type="ECO:0000313" key="2">
    <source>
        <dbReference type="EMBL" id="PHT34414.1"/>
    </source>
</evidence>
<keyword evidence="3" id="KW-1185">Reference proteome</keyword>
<evidence type="ECO:0000313" key="3">
    <source>
        <dbReference type="Proteomes" id="UP000224567"/>
    </source>
</evidence>
<reference evidence="3" key="2">
    <citation type="journal article" date="2017" name="J. Anim. Genet.">
        <title>Multiple reference genome sequences of hot pepper reveal the massive evolution of plant disease resistance genes by retroduplication.</title>
        <authorList>
            <person name="Kim S."/>
            <person name="Park J."/>
            <person name="Yeom S.-I."/>
            <person name="Kim Y.-M."/>
            <person name="Seo E."/>
            <person name="Kim K.-T."/>
            <person name="Kim M.-S."/>
            <person name="Lee J.M."/>
            <person name="Cheong K."/>
            <person name="Shin H.-S."/>
            <person name="Kim S.-B."/>
            <person name="Han K."/>
            <person name="Lee J."/>
            <person name="Park M."/>
            <person name="Lee H.-A."/>
            <person name="Lee H.-Y."/>
            <person name="Lee Y."/>
            <person name="Oh S."/>
            <person name="Lee J.H."/>
            <person name="Choi E."/>
            <person name="Choi E."/>
            <person name="Lee S.E."/>
            <person name="Jeon J."/>
            <person name="Kim H."/>
            <person name="Choi G."/>
            <person name="Song H."/>
            <person name="Lee J."/>
            <person name="Lee S.-C."/>
            <person name="Kwon J.-K."/>
            <person name="Lee H.-Y."/>
            <person name="Koo N."/>
            <person name="Hong Y."/>
            <person name="Kim R.W."/>
            <person name="Kang W.-H."/>
            <person name="Huh J.H."/>
            <person name="Kang B.-C."/>
            <person name="Yang T.-J."/>
            <person name="Lee Y.-H."/>
            <person name="Bennetzen J.L."/>
            <person name="Choi D."/>
        </authorList>
    </citation>
    <scope>NUCLEOTIDE SEQUENCE [LARGE SCALE GENOMIC DNA]</scope>
    <source>
        <strain evidence="3">cv. PBC81</strain>
    </source>
</reference>
<gene>
    <name evidence="2" type="ORF">CQW23_26214</name>
</gene>
<evidence type="ECO:0000256" key="1">
    <source>
        <dbReference type="SAM" id="MobiDB-lite"/>
    </source>
</evidence>
<dbReference type="AlphaFoldDB" id="A0A2G2VN59"/>
<protein>
    <submittedName>
        <fullName evidence="2">Uncharacterized protein</fullName>
    </submittedName>
</protein>
<comment type="caution">
    <text evidence="2">The sequence shown here is derived from an EMBL/GenBank/DDBJ whole genome shotgun (WGS) entry which is preliminary data.</text>
</comment>
<reference evidence="2 3" key="1">
    <citation type="journal article" date="2017" name="Genome Biol.">
        <title>New reference genome sequences of hot pepper reveal the massive evolution of plant disease-resistance genes by retroduplication.</title>
        <authorList>
            <person name="Kim S."/>
            <person name="Park J."/>
            <person name="Yeom S.I."/>
            <person name="Kim Y.M."/>
            <person name="Seo E."/>
            <person name="Kim K.T."/>
            <person name="Kim M.S."/>
            <person name="Lee J.M."/>
            <person name="Cheong K."/>
            <person name="Shin H.S."/>
            <person name="Kim S.B."/>
            <person name="Han K."/>
            <person name="Lee J."/>
            <person name="Park M."/>
            <person name="Lee H.A."/>
            <person name="Lee H.Y."/>
            <person name="Lee Y."/>
            <person name="Oh S."/>
            <person name="Lee J.H."/>
            <person name="Choi E."/>
            <person name="Choi E."/>
            <person name="Lee S.E."/>
            <person name="Jeon J."/>
            <person name="Kim H."/>
            <person name="Choi G."/>
            <person name="Song H."/>
            <person name="Lee J."/>
            <person name="Lee S.C."/>
            <person name="Kwon J.K."/>
            <person name="Lee H.Y."/>
            <person name="Koo N."/>
            <person name="Hong Y."/>
            <person name="Kim R.W."/>
            <person name="Kang W.H."/>
            <person name="Huh J.H."/>
            <person name="Kang B.C."/>
            <person name="Yang T.J."/>
            <person name="Lee Y.H."/>
            <person name="Bennetzen J.L."/>
            <person name="Choi D."/>
        </authorList>
    </citation>
    <scope>NUCLEOTIDE SEQUENCE [LARGE SCALE GENOMIC DNA]</scope>
    <source>
        <strain evidence="3">cv. PBC81</strain>
    </source>
</reference>
<name>A0A2G2VN59_CAPBA</name>
<sequence>MLNESNNGQVTWPPLSVSQPLSSNGIPAAILSRNSIVDSVRELQNNSFPLVSSNSRMSTPTFKRLLQEEVNSDIKGSRGFPAGYDIFEELHQQKSQDWGLQNVG</sequence>
<dbReference type="OrthoDB" id="60033at2759"/>
<organism evidence="2 3">
    <name type="scientific">Capsicum baccatum</name>
    <name type="common">Peruvian pepper</name>
    <dbReference type="NCBI Taxonomy" id="33114"/>
    <lineage>
        <taxon>Eukaryota</taxon>
        <taxon>Viridiplantae</taxon>
        <taxon>Streptophyta</taxon>
        <taxon>Embryophyta</taxon>
        <taxon>Tracheophyta</taxon>
        <taxon>Spermatophyta</taxon>
        <taxon>Magnoliopsida</taxon>
        <taxon>eudicotyledons</taxon>
        <taxon>Gunneridae</taxon>
        <taxon>Pentapetalae</taxon>
        <taxon>asterids</taxon>
        <taxon>lamiids</taxon>
        <taxon>Solanales</taxon>
        <taxon>Solanaceae</taxon>
        <taxon>Solanoideae</taxon>
        <taxon>Capsiceae</taxon>
        <taxon>Capsicum</taxon>
    </lineage>
</organism>
<dbReference type="STRING" id="33114.A0A2G2VN59"/>
<dbReference type="Proteomes" id="UP000224567">
    <property type="component" value="Unassembled WGS sequence"/>
</dbReference>
<feature type="region of interest" description="Disordered" evidence="1">
    <location>
        <begin position="1"/>
        <end position="20"/>
    </location>
</feature>
<proteinExistence type="predicted"/>